<dbReference type="EnsemblPlants" id="AET2Gv20920300.3">
    <property type="protein sequence ID" value="AET2Gv20920300.3"/>
    <property type="gene ID" value="AET2Gv20920300"/>
</dbReference>
<evidence type="ECO:0000313" key="2">
    <source>
        <dbReference type="EnsemblPlants" id="AET2Gv20920300.3"/>
    </source>
</evidence>
<feature type="region of interest" description="Disordered" evidence="1">
    <location>
        <begin position="1"/>
        <end position="39"/>
    </location>
</feature>
<name>A0A453CQ19_AEGTS</name>
<sequence length="39" mass="4042">RRWLGAARAARGWERAAPSATGRSSATTSRASPSQRSGG</sequence>
<organism evidence="2 3">
    <name type="scientific">Aegilops tauschii subsp. strangulata</name>
    <name type="common">Goatgrass</name>
    <dbReference type="NCBI Taxonomy" id="200361"/>
    <lineage>
        <taxon>Eukaryota</taxon>
        <taxon>Viridiplantae</taxon>
        <taxon>Streptophyta</taxon>
        <taxon>Embryophyta</taxon>
        <taxon>Tracheophyta</taxon>
        <taxon>Spermatophyta</taxon>
        <taxon>Magnoliopsida</taxon>
        <taxon>Liliopsida</taxon>
        <taxon>Poales</taxon>
        <taxon>Poaceae</taxon>
        <taxon>BOP clade</taxon>
        <taxon>Pooideae</taxon>
        <taxon>Triticodae</taxon>
        <taxon>Triticeae</taxon>
        <taxon>Triticinae</taxon>
        <taxon>Aegilops</taxon>
    </lineage>
</organism>
<proteinExistence type="predicted"/>
<dbReference type="Gramene" id="AET2Gv20920300.3">
    <property type="protein sequence ID" value="AET2Gv20920300.3"/>
    <property type="gene ID" value="AET2Gv20920300"/>
</dbReference>
<keyword evidence="3" id="KW-1185">Reference proteome</keyword>
<accession>A0A453CQ19</accession>
<reference evidence="2" key="3">
    <citation type="journal article" date="2017" name="Nature">
        <title>Genome sequence of the progenitor of the wheat D genome Aegilops tauschii.</title>
        <authorList>
            <person name="Luo M.C."/>
            <person name="Gu Y.Q."/>
            <person name="Puiu D."/>
            <person name="Wang H."/>
            <person name="Twardziok S.O."/>
            <person name="Deal K.R."/>
            <person name="Huo N."/>
            <person name="Zhu T."/>
            <person name="Wang L."/>
            <person name="Wang Y."/>
            <person name="McGuire P.E."/>
            <person name="Liu S."/>
            <person name="Long H."/>
            <person name="Ramasamy R.K."/>
            <person name="Rodriguez J.C."/>
            <person name="Van S.L."/>
            <person name="Yuan L."/>
            <person name="Wang Z."/>
            <person name="Xia Z."/>
            <person name="Xiao L."/>
            <person name="Anderson O.D."/>
            <person name="Ouyang S."/>
            <person name="Liang Y."/>
            <person name="Zimin A.V."/>
            <person name="Pertea G."/>
            <person name="Qi P."/>
            <person name="Bennetzen J.L."/>
            <person name="Dai X."/>
            <person name="Dawson M.W."/>
            <person name="Muller H.G."/>
            <person name="Kugler K."/>
            <person name="Rivarola-Duarte L."/>
            <person name="Spannagl M."/>
            <person name="Mayer K.F.X."/>
            <person name="Lu F.H."/>
            <person name="Bevan M.W."/>
            <person name="Leroy P."/>
            <person name="Li P."/>
            <person name="You F.M."/>
            <person name="Sun Q."/>
            <person name="Liu Z."/>
            <person name="Lyons E."/>
            <person name="Wicker T."/>
            <person name="Salzberg S.L."/>
            <person name="Devos K.M."/>
            <person name="Dvorak J."/>
        </authorList>
    </citation>
    <scope>NUCLEOTIDE SEQUENCE [LARGE SCALE GENOMIC DNA]</scope>
    <source>
        <strain evidence="2">cv. AL8/78</strain>
    </source>
</reference>
<evidence type="ECO:0000256" key="1">
    <source>
        <dbReference type="SAM" id="MobiDB-lite"/>
    </source>
</evidence>
<dbReference type="Proteomes" id="UP000015105">
    <property type="component" value="Chromosome 2D"/>
</dbReference>
<evidence type="ECO:0000313" key="3">
    <source>
        <dbReference type="Proteomes" id="UP000015105"/>
    </source>
</evidence>
<reference evidence="3" key="1">
    <citation type="journal article" date="2014" name="Science">
        <title>Ancient hybridizations among the ancestral genomes of bread wheat.</title>
        <authorList>
            <consortium name="International Wheat Genome Sequencing Consortium,"/>
            <person name="Marcussen T."/>
            <person name="Sandve S.R."/>
            <person name="Heier L."/>
            <person name="Spannagl M."/>
            <person name="Pfeifer M."/>
            <person name="Jakobsen K.S."/>
            <person name="Wulff B.B."/>
            <person name="Steuernagel B."/>
            <person name="Mayer K.F."/>
            <person name="Olsen O.A."/>
        </authorList>
    </citation>
    <scope>NUCLEOTIDE SEQUENCE [LARGE SCALE GENOMIC DNA]</scope>
    <source>
        <strain evidence="3">cv. AL8/78</strain>
    </source>
</reference>
<protein>
    <submittedName>
        <fullName evidence="2">Uncharacterized protein</fullName>
    </submittedName>
</protein>
<reference evidence="2" key="5">
    <citation type="journal article" date="2021" name="G3 (Bethesda)">
        <title>Aegilops tauschii genome assembly Aet v5.0 features greater sequence contiguity and improved annotation.</title>
        <authorList>
            <person name="Wang L."/>
            <person name="Zhu T."/>
            <person name="Rodriguez J.C."/>
            <person name="Deal K.R."/>
            <person name="Dubcovsky J."/>
            <person name="McGuire P.E."/>
            <person name="Lux T."/>
            <person name="Spannagl M."/>
            <person name="Mayer K.F.X."/>
            <person name="Baldrich P."/>
            <person name="Meyers B.C."/>
            <person name="Huo N."/>
            <person name="Gu Y.Q."/>
            <person name="Zhou H."/>
            <person name="Devos K.M."/>
            <person name="Bennetzen J.L."/>
            <person name="Unver T."/>
            <person name="Budak H."/>
            <person name="Gulick P.J."/>
            <person name="Galiba G."/>
            <person name="Kalapos B."/>
            <person name="Nelson D.R."/>
            <person name="Li P."/>
            <person name="You F.M."/>
            <person name="Luo M.C."/>
            <person name="Dvorak J."/>
        </authorList>
    </citation>
    <scope>NUCLEOTIDE SEQUENCE [LARGE SCALE GENOMIC DNA]</scope>
    <source>
        <strain evidence="2">cv. AL8/78</strain>
    </source>
</reference>
<reference evidence="2" key="4">
    <citation type="submission" date="2019-03" db="UniProtKB">
        <authorList>
            <consortium name="EnsemblPlants"/>
        </authorList>
    </citation>
    <scope>IDENTIFICATION</scope>
</reference>
<dbReference type="AlphaFoldDB" id="A0A453CQ19"/>
<reference evidence="3" key="2">
    <citation type="journal article" date="2017" name="Nat. Plants">
        <title>The Aegilops tauschii genome reveals multiple impacts of transposons.</title>
        <authorList>
            <person name="Zhao G."/>
            <person name="Zou C."/>
            <person name="Li K."/>
            <person name="Wang K."/>
            <person name="Li T."/>
            <person name="Gao L."/>
            <person name="Zhang X."/>
            <person name="Wang H."/>
            <person name="Yang Z."/>
            <person name="Liu X."/>
            <person name="Jiang W."/>
            <person name="Mao L."/>
            <person name="Kong X."/>
            <person name="Jiao Y."/>
            <person name="Jia J."/>
        </authorList>
    </citation>
    <scope>NUCLEOTIDE SEQUENCE [LARGE SCALE GENOMIC DNA]</scope>
    <source>
        <strain evidence="3">cv. AL8/78</strain>
    </source>
</reference>